<sequence>MRYKGPLPHWLIRPINGFTTALRTSPRWGRLARRRLTVVTYTGRRSGRTFSTPVSYRRSGETVTINVAMPERKRWWRNFTGEGRPISLELDEQVRTGHAVARPYAKGRVSLTVRLDDRREDGESPAAGTAA</sequence>
<dbReference type="InterPro" id="IPR012349">
    <property type="entry name" value="Split_barrel_FMN-bd"/>
</dbReference>
<organism evidence="1 2">
    <name type="scientific">Streptomonospora halophila</name>
    <dbReference type="NCBI Taxonomy" id="427369"/>
    <lineage>
        <taxon>Bacteria</taxon>
        <taxon>Bacillati</taxon>
        <taxon>Actinomycetota</taxon>
        <taxon>Actinomycetes</taxon>
        <taxon>Streptosporangiales</taxon>
        <taxon>Nocardiopsidaceae</taxon>
        <taxon>Streptomonospora</taxon>
    </lineage>
</organism>
<dbReference type="RefSeq" id="WP_345555491.1">
    <property type="nucleotide sequence ID" value="NZ_BAABIK010000003.1"/>
</dbReference>
<dbReference type="Gene3D" id="2.30.110.10">
    <property type="entry name" value="Electron Transport, Fmn-binding Protein, Chain A"/>
    <property type="match status" value="1"/>
</dbReference>
<protein>
    <recommendedName>
        <fullName evidence="3">Deazaflavin-dependent oxidoreductase, nitroreductase family</fullName>
    </recommendedName>
</protein>
<accession>A0ABP9G6F6</accession>
<comment type="caution">
    <text evidence="1">The sequence shown here is derived from an EMBL/GenBank/DDBJ whole genome shotgun (WGS) entry which is preliminary data.</text>
</comment>
<evidence type="ECO:0000313" key="2">
    <source>
        <dbReference type="Proteomes" id="UP001499993"/>
    </source>
</evidence>
<reference evidence="2" key="1">
    <citation type="journal article" date="2019" name="Int. J. Syst. Evol. Microbiol.">
        <title>The Global Catalogue of Microorganisms (GCM) 10K type strain sequencing project: providing services to taxonomists for standard genome sequencing and annotation.</title>
        <authorList>
            <consortium name="The Broad Institute Genomics Platform"/>
            <consortium name="The Broad Institute Genome Sequencing Center for Infectious Disease"/>
            <person name="Wu L."/>
            <person name="Ma J."/>
        </authorList>
    </citation>
    <scope>NUCLEOTIDE SEQUENCE [LARGE SCALE GENOMIC DNA]</scope>
    <source>
        <strain evidence="2">JCM 18123</strain>
    </source>
</reference>
<name>A0ABP9G6F6_9ACTN</name>
<evidence type="ECO:0000313" key="1">
    <source>
        <dbReference type="EMBL" id="GAA4930476.1"/>
    </source>
</evidence>
<dbReference type="EMBL" id="BAABIK010000003">
    <property type="protein sequence ID" value="GAA4930476.1"/>
    <property type="molecule type" value="Genomic_DNA"/>
</dbReference>
<proteinExistence type="predicted"/>
<gene>
    <name evidence="1" type="ORF">GCM10023224_07720</name>
</gene>
<dbReference type="Proteomes" id="UP001499993">
    <property type="component" value="Unassembled WGS sequence"/>
</dbReference>
<keyword evidence="2" id="KW-1185">Reference proteome</keyword>
<evidence type="ECO:0008006" key="3">
    <source>
        <dbReference type="Google" id="ProtNLM"/>
    </source>
</evidence>